<feature type="compositionally biased region" description="Polar residues" evidence="1">
    <location>
        <begin position="18"/>
        <end position="36"/>
    </location>
</feature>
<gene>
    <name evidence="2" type="ORF">SAMN05192548_102191</name>
</gene>
<evidence type="ECO:0000313" key="2">
    <source>
        <dbReference type="EMBL" id="SHK41581.1"/>
    </source>
</evidence>
<sequence>MSRINRSSSERSDMSLSGPSVTPSVAQSVQESRQSTRSAMSSALAQLSLRSRKPGSRQSQQPRSNAPSERTVISREPMDTASVLSDRSVATGRSNASVLGGASQSSQARSQAPSGRTAISRGAADTVSVLSDASAATGRSNASNHSTRSSTALHAPAASLGLGSHRDELGRTGRGSSQASGGTYAEWKAMQENRRRTETSGSESPSPSLQSSSSSGRRFKPGSLASRVLDTASSRLSTALGHRPAFTVTGDPSKIPTTPRRESPYEPDLSNPAVALAAHQWDPVAYPSAEPTESRVASLRMP</sequence>
<evidence type="ECO:0000256" key="1">
    <source>
        <dbReference type="SAM" id="MobiDB-lite"/>
    </source>
</evidence>
<feature type="compositionally biased region" description="Basic and acidic residues" evidence="1">
    <location>
        <begin position="189"/>
        <end position="198"/>
    </location>
</feature>
<reference evidence="2 3" key="1">
    <citation type="submission" date="2016-11" db="EMBL/GenBank/DDBJ databases">
        <authorList>
            <person name="Jaros S."/>
            <person name="Januszkiewicz K."/>
            <person name="Wedrychowicz H."/>
        </authorList>
    </citation>
    <scope>NUCLEOTIDE SEQUENCE [LARGE SCALE GENOMIC DNA]</scope>
    <source>
        <strain evidence="2 3">LMG 20594</strain>
    </source>
</reference>
<proteinExistence type="predicted"/>
<feature type="compositionally biased region" description="Low complexity" evidence="1">
    <location>
        <begin position="37"/>
        <end position="49"/>
    </location>
</feature>
<feature type="compositionally biased region" description="Low complexity" evidence="1">
    <location>
        <begin position="199"/>
        <end position="216"/>
    </location>
</feature>
<name>A0A1M6SA46_9BURK</name>
<feature type="compositionally biased region" description="Low complexity" evidence="1">
    <location>
        <begin position="100"/>
        <end position="116"/>
    </location>
</feature>
<dbReference type="Proteomes" id="UP000184395">
    <property type="component" value="Unassembled WGS sequence"/>
</dbReference>
<protein>
    <submittedName>
        <fullName evidence="2">Uncharacterized protein</fullName>
    </submittedName>
</protein>
<organism evidence="2 3">
    <name type="scientific">Paraburkholderia terricola</name>
    <dbReference type="NCBI Taxonomy" id="169427"/>
    <lineage>
        <taxon>Bacteria</taxon>
        <taxon>Pseudomonadati</taxon>
        <taxon>Pseudomonadota</taxon>
        <taxon>Betaproteobacteria</taxon>
        <taxon>Burkholderiales</taxon>
        <taxon>Burkholderiaceae</taxon>
        <taxon>Paraburkholderia</taxon>
    </lineage>
</organism>
<evidence type="ECO:0000313" key="3">
    <source>
        <dbReference type="Proteomes" id="UP000184395"/>
    </source>
</evidence>
<dbReference type="STRING" id="169427.SAMN05192548_102191"/>
<dbReference type="AlphaFoldDB" id="A0A1M6SA46"/>
<feature type="compositionally biased region" description="Polar residues" evidence="1">
    <location>
        <begin position="56"/>
        <end position="68"/>
    </location>
</feature>
<feature type="region of interest" description="Disordered" evidence="1">
    <location>
        <begin position="1"/>
        <end position="270"/>
    </location>
</feature>
<feature type="compositionally biased region" description="Polar residues" evidence="1">
    <location>
        <begin position="137"/>
        <end position="152"/>
    </location>
</feature>
<dbReference type="EMBL" id="FRAB01000021">
    <property type="protein sequence ID" value="SHK41581.1"/>
    <property type="molecule type" value="Genomic_DNA"/>
</dbReference>
<accession>A0A1M6SA46</accession>